<feature type="domain" description="TOTE conflict systems S1/CSD-like" evidence="1">
    <location>
        <begin position="629"/>
        <end position="681"/>
    </location>
</feature>
<evidence type="ECO:0000313" key="2">
    <source>
        <dbReference type="EMBL" id="MEN2751249.1"/>
    </source>
</evidence>
<gene>
    <name evidence="2" type="ORF">AAIR29_06330</name>
</gene>
<dbReference type="EMBL" id="JBDGHN010000002">
    <property type="protein sequence ID" value="MEN2751249.1"/>
    <property type="molecule type" value="Genomic_DNA"/>
</dbReference>
<dbReference type="InterPro" id="IPR011990">
    <property type="entry name" value="TPR-like_helical_dom_sf"/>
</dbReference>
<evidence type="ECO:0000259" key="1">
    <source>
        <dbReference type="Pfam" id="PF22708"/>
    </source>
</evidence>
<sequence>MARMRRSSFNQSRHQSDAMDSKKVFALRKEGKLQDAYNLAVSLLNSDKDDEWNKRAMAWVLVDIIKIEINNNLQNAISCFNQLISLKIKDDILEKQIKYLQPRLAPVNSEIEKASTLSKNGSYLNALNQFRQIFKNNTNLFQTQHDAYGWAIYRYLKNEFESISSIEVKRILFEYNNLQSERPSMLHSQILRFVINYVRYNQNIDIYKYFLNWDPSNLMDEDTEKNSYDGKVYDSLLENLVKAFVYSPSRIDFDLLDQKIVVWHNLPLIDIYRESIFWQIFNAHKENQLSRLWQLFDNYAATYSKYGASHWHSEILNLAQRFMTENNLWRFPQFLQSWDVTNFQNADWRGEIYNDKPTKSLVAKALSHIHEYSKTANNPKNLEWILPFYREATERLSDDIWLLRGYSNLLSLTGRQEQAIEVYNKVLLNLNNQAYAWHELYKLIKSQDTDLAHSMLCMAISKQPKEDFLGDIRLDLSELLINKRMLAEAKRELLTYKSFRESKEWKLSDRYSQLYQAAESANSLDYDKSYYRSHSNIAEEYLYKDIEWQPFLIYRSWISKKNNEEMIAITDLKDTELAFKKSKFPTLKQSQVNEVISCKVHFDKAKDRYNVLLANKSDIAYEEFINEASTALAVVDHINQEKKLFHYYFNEAVEGIIRFNDTDLRPNVGECLSIKYFMSFNSKSNKKETQIVKVSATSETNPSLIKTVEGTMNLKYKHSGRTLEFDEALDSGLNVAKPDFAFIEDYYVHRKILNKHKINSNRDIKAKVINERGKWSVIDLSPF</sequence>
<protein>
    <recommendedName>
        <fullName evidence="1">TOTE conflict systems S1/CSD-like domain-containing protein</fullName>
    </recommendedName>
</protein>
<keyword evidence="3" id="KW-1185">Reference proteome</keyword>
<organism evidence="2 3">
    <name type="scientific">Psychrobacter saeujeotis</name>
    <dbReference type="NCBI Taxonomy" id="3143436"/>
    <lineage>
        <taxon>Bacteria</taxon>
        <taxon>Pseudomonadati</taxon>
        <taxon>Pseudomonadota</taxon>
        <taxon>Gammaproteobacteria</taxon>
        <taxon>Moraxellales</taxon>
        <taxon>Moraxellaceae</taxon>
        <taxon>Psychrobacter</taxon>
    </lineage>
</organism>
<dbReference type="Pfam" id="PF22860">
    <property type="entry name" value="DUF7017"/>
    <property type="match status" value="1"/>
</dbReference>
<dbReference type="Pfam" id="PF22708">
    <property type="entry name" value="S1CSD-TOTE-1"/>
    <property type="match status" value="1"/>
</dbReference>
<dbReference type="RefSeq" id="WP_299219781.1">
    <property type="nucleotide sequence ID" value="NZ_JBDGHN010000002.1"/>
</dbReference>
<dbReference type="InterPro" id="IPR054426">
    <property type="entry name" value="S1CSD-TOTE-1"/>
</dbReference>
<dbReference type="InterPro" id="IPR054283">
    <property type="entry name" value="DUF7017"/>
</dbReference>
<evidence type="ECO:0000313" key="3">
    <source>
        <dbReference type="Proteomes" id="UP001461960"/>
    </source>
</evidence>
<proteinExistence type="predicted"/>
<dbReference type="SUPFAM" id="SSF48452">
    <property type="entry name" value="TPR-like"/>
    <property type="match status" value="1"/>
</dbReference>
<reference evidence="2 3" key="1">
    <citation type="submission" date="2024-05" db="EMBL/GenBank/DDBJ databases">
        <authorList>
            <person name="Kim H.-Y."/>
            <person name="Kim E."/>
            <person name="Cai Y."/>
            <person name="Yang S.-M."/>
            <person name="Lee W."/>
        </authorList>
    </citation>
    <scope>NUCLEOTIDE SEQUENCE [LARGE SCALE GENOMIC DNA]</scope>
    <source>
        <strain evidence="2 3">FBL11</strain>
    </source>
</reference>
<accession>A0ABU9X766</accession>
<comment type="caution">
    <text evidence="2">The sequence shown here is derived from an EMBL/GenBank/DDBJ whole genome shotgun (WGS) entry which is preliminary data.</text>
</comment>
<dbReference type="Proteomes" id="UP001461960">
    <property type="component" value="Unassembled WGS sequence"/>
</dbReference>
<name>A0ABU9X766_9GAMM</name>